<dbReference type="GO" id="GO:0016042">
    <property type="term" value="P:lipid catabolic process"/>
    <property type="evidence" value="ECO:0007669"/>
    <property type="project" value="UniProtKB-KW"/>
</dbReference>
<dbReference type="PANTHER" id="PTHR11005">
    <property type="entry name" value="LYSOSOMAL ACID LIPASE-RELATED"/>
    <property type="match status" value="1"/>
</dbReference>
<keyword evidence="2" id="KW-0443">Lipid metabolism</keyword>
<dbReference type="AlphaFoldDB" id="A0A1H1MGN5"/>
<keyword evidence="5" id="KW-1185">Reference proteome</keyword>
<dbReference type="InterPro" id="IPR029058">
    <property type="entry name" value="AB_hydrolase_fold"/>
</dbReference>
<evidence type="ECO:0000256" key="2">
    <source>
        <dbReference type="ARBA" id="ARBA00023098"/>
    </source>
</evidence>
<dbReference type="EMBL" id="LT629751">
    <property type="protein sequence ID" value="SDR85545.1"/>
    <property type="molecule type" value="Genomic_DNA"/>
</dbReference>
<keyword evidence="1" id="KW-0442">Lipid degradation</keyword>
<dbReference type="Gene3D" id="3.40.50.1820">
    <property type="entry name" value="alpha/beta hydrolase"/>
    <property type="match status" value="2"/>
</dbReference>
<dbReference type="SUPFAM" id="SSF53474">
    <property type="entry name" value="alpha/beta-Hydrolases"/>
    <property type="match status" value="1"/>
</dbReference>
<dbReference type="STRING" id="1392877.SAMN05216221_0495"/>
<dbReference type="GO" id="GO:0016787">
    <property type="term" value="F:hydrolase activity"/>
    <property type="evidence" value="ECO:0007669"/>
    <property type="project" value="UniProtKB-KW"/>
</dbReference>
<dbReference type="Pfam" id="PF12697">
    <property type="entry name" value="Abhydrolase_6"/>
    <property type="match status" value="1"/>
</dbReference>
<sequence>MKREGGAIPPFLCVQKKNGMQSSSKLFPVALISAELRGDLTEDVYLLKPNNSPDSSVELALTRLGRADAPSRAVPLVLVHGGFANRRFWYTSNGHGLGAWLARAGFDVWLAEMRGHGLSPRNRGYRHNSVVDYARHDLPAIAAFVGEQCGQPVHWLGHSLGGLSLVAALAGGHLAADGVASLTLACCQVSRLHWALKVPPLNWAVRLRLLRAEAVAPGWLGQGPEEEAVGVVREALRWFGLFGRFGGGGQDWSAGLAAVEVPVLALAGGGDLTAPPGACRQLLERFGSSRREFVRLGRAEGFAEDYGHVEFLQGKNAQREVWPLLEGWLRHGRLDLPRAELAPTFA</sequence>
<feature type="domain" description="AB hydrolase-1" evidence="3">
    <location>
        <begin position="76"/>
        <end position="288"/>
    </location>
</feature>
<accession>A0A1H1MGN5</accession>
<protein>
    <submittedName>
        <fullName evidence="4">Lysophospholipase, alpha-beta hydrolase superfamily</fullName>
    </submittedName>
</protein>
<gene>
    <name evidence="4" type="ORF">SAMN05216221_0495</name>
</gene>
<keyword evidence="4" id="KW-0378">Hydrolase</keyword>
<evidence type="ECO:0000259" key="3">
    <source>
        <dbReference type="Pfam" id="PF12697"/>
    </source>
</evidence>
<evidence type="ECO:0000313" key="4">
    <source>
        <dbReference type="EMBL" id="SDR85545.1"/>
    </source>
</evidence>
<evidence type="ECO:0000256" key="1">
    <source>
        <dbReference type="ARBA" id="ARBA00022963"/>
    </source>
</evidence>
<evidence type="ECO:0000313" key="5">
    <source>
        <dbReference type="Proteomes" id="UP000243359"/>
    </source>
</evidence>
<dbReference type="Proteomes" id="UP000243359">
    <property type="component" value="Chromosome I"/>
</dbReference>
<reference evidence="5" key="1">
    <citation type="submission" date="2016-10" db="EMBL/GenBank/DDBJ databases">
        <authorList>
            <person name="Varghese N."/>
            <person name="Submissions S."/>
        </authorList>
    </citation>
    <scope>NUCLEOTIDE SEQUENCE [LARGE SCALE GENOMIC DNA]</scope>
    <source>
        <strain evidence="5">KCTC 32247</strain>
    </source>
</reference>
<name>A0A1H1MGN5_9PSED</name>
<dbReference type="InterPro" id="IPR000073">
    <property type="entry name" value="AB_hydrolase_1"/>
</dbReference>
<organism evidence="4 5">
    <name type="scientific">Pseudomonas oryzae</name>
    <dbReference type="NCBI Taxonomy" id="1392877"/>
    <lineage>
        <taxon>Bacteria</taxon>
        <taxon>Pseudomonadati</taxon>
        <taxon>Pseudomonadota</taxon>
        <taxon>Gammaproteobacteria</taxon>
        <taxon>Pseudomonadales</taxon>
        <taxon>Pseudomonadaceae</taxon>
        <taxon>Pseudomonas</taxon>
    </lineage>
</organism>
<proteinExistence type="predicted"/>